<dbReference type="InterPro" id="IPR006597">
    <property type="entry name" value="Sel1-like"/>
</dbReference>
<reference evidence="1 2" key="1">
    <citation type="journal article" date="2012" name="Genome Biol.">
        <title>Genome and low-iron response of an oceanic diatom adapted to chronic iron limitation.</title>
        <authorList>
            <person name="Lommer M."/>
            <person name="Specht M."/>
            <person name="Roy A.S."/>
            <person name="Kraemer L."/>
            <person name="Andreson R."/>
            <person name="Gutowska M.A."/>
            <person name="Wolf J."/>
            <person name="Bergner S.V."/>
            <person name="Schilhabel M.B."/>
            <person name="Klostermeier U.C."/>
            <person name="Beiko R.G."/>
            <person name="Rosenstiel P."/>
            <person name="Hippler M."/>
            <person name="Laroche J."/>
        </authorList>
    </citation>
    <scope>NUCLEOTIDE SEQUENCE [LARGE SCALE GENOMIC DNA]</scope>
    <source>
        <strain evidence="1 2">CCMP1005</strain>
    </source>
</reference>
<protein>
    <recommendedName>
        <fullName evidence="3">Sel1 repeat family protein</fullName>
    </recommendedName>
</protein>
<evidence type="ECO:0000313" key="1">
    <source>
        <dbReference type="EMBL" id="EJK47700.1"/>
    </source>
</evidence>
<name>K0R4Z5_THAOC</name>
<dbReference type="SUPFAM" id="SSF81901">
    <property type="entry name" value="HCP-like"/>
    <property type="match status" value="1"/>
</dbReference>
<feature type="non-terminal residue" evidence="1">
    <location>
        <position position="1"/>
    </location>
</feature>
<keyword evidence="2" id="KW-1185">Reference proteome</keyword>
<dbReference type="AlphaFoldDB" id="K0R4Z5"/>
<evidence type="ECO:0000313" key="2">
    <source>
        <dbReference type="Proteomes" id="UP000266841"/>
    </source>
</evidence>
<sequence length="97" mass="10942">DKAKAVKLYEKAAMQGHVASRYNLGCIEGQKGNYDRAISHLLISAKMGFKGSVEMIKFSFMKGHATKEQRTQALKGYHDAVEEMKSHDRDEAKAYFD</sequence>
<evidence type="ECO:0008006" key="3">
    <source>
        <dbReference type="Google" id="ProtNLM"/>
    </source>
</evidence>
<comment type="caution">
    <text evidence="1">The sequence shown here is derived from an EMBL/GenBank/DDBJ whole genome shotgun (WGS) entry which is preliminary data.</text>
</comment>
<dbReference type="Pfam" id="PF08238">
    <property type="entry name" value="Sel1"/>
    <property type="match status" value="2"/>
</dbReference>
<dbReference type="OrthoDB" id="2247385at2759"/>
<dbReference type="InterPro" id="IPR011990">
    <property type="entry name" value="TPR-like_helical_dom_sf"/>
</dbReference>
<dbReference type="Gene3D" id="1.25.40.10">
    <property type="entry name" value="Tetratricopeptide repeat domain"/>
    <property type="match status" value="1"/>
</dbReference>
<gene>
    <name evidence="1" type="ORF">THAOC_33563</name>
</gene>
<dbReference type="EMBL" id="AGNL01046716">
    <property type="protein sequence ID" value="EJK47700.1"/>
    <property type="molecule type" value="Genomic_DNA"/>
</dbReference>
<proteinExistence type="predicted"/>
<accession>K0R4Z5</accession>
<organism evidence="1 2">
    <name type="scientific">Thalassiosira oceanica</name>
    <name type="common">Marine diatom</name>
    <dbReference type="NCBI Taxonomy" id="159749"/>
    <lineage>
        <taxon>Eukaryota</taxon>
        <taxon>Sar</taxon>
        <taxon>Stramenopiles</taxon>
        <taxon>Ochrophyta</taxon>
        <taxon>Bacillariophyta</taxon>
        <taxon>Coscinodiscophyceae</taxon>
        <taxon>Thalassiosirophycidae</taxon>
        <taxon>Thalassiosirales</taxon>
        <taxon>Thalassiosiraceae</taxon>
        <taxon>Thalassiosira</taxon>
    </lineage>
</organism>
<dbReference type="Proteomes" id="UP000266841">
    <property type="component" value="Unassembled WGS sequence"/>
</dbReference>